<dbReference type="EMBL" id="LN614827">
    <property type="protein sequence ID" value="CEG56953.1"/>
    <property type="molecule type" value="Genomic_DNA"/>
</dbReference>
<feature type="coiled-coil region" evidence="1">
    <location>
        <begin position="107"/>
        <end position="134"/>
    </location>
</feature>
<proteinExistence type="predicted"/>
<name>A0A098G3B2_9GAMM</name>
<dbReference type="RefSeq" id="WP_045095528.1">
    <property type="nucleotide sequence ID" value="NZ_LN614827.1"/>
</dbReference>
<dbReference type="HOGENOM" id="CLU_818338_0_0_6"/>
<dbReference type="Proteomes" id="UP000032430">
    <property type="component" value="Chromosome I"/>
</dbReference>
<dbReference type="KEGG" id="lfa:LFA_1539"/>
<evidence type="ECO:0000256" key="1">
    <source>
        <dbReference type="SAM" id="Coils"/>
    </source>
</evidence>
<organism evidence="2 3">
    <name type="scientific">Legionella fallonii LLAP-10</name>
    <dbReference type="NCBI Taxonomy" id="1212491"/>
    <lineage>
        <taxon>Bacteria</taxon>
        <taxon>Pseudomonadati</taxon>
        <taxon>Pseudomonadota</taxon>
        <taxon>Gammaproteobacteria</taxon>
        <taxon>Legionellales</taxon>
        <taxon>Legionellaceae</taxon>
        <taxon>Legionella</taxon>
    </lineage>
</organism>
<evidence type="ECO:0000313" key="2">
    <source>
        <dbReference type="EMBL" id="CEG56953.1"/>
    </source>
</evidence>
<protein>
    <submittedName>
        <fullName evidence="2">Uncharacterized protein</fullName>
    </submittedName>
</protein>
<dbReference type="PANTHER" id="PTHR36960">
    <property type="entry name" value="SI:DKEY-32E6.3"/>
    <property type="match status" value="1"/>
</dbReference>
<evidence type="ECO:0000313" key="3">
    <source>
        <dbReference type="Proteomes" id="UP000032430"/>
    </source>
</evidence>
<gene>
    <name evidence="2" type="ORF">LFA_1539</name>
</gene>
<dbReference type="AlphaFoldDB" id="A0A098G3B2"/>
<accession>A0A098G3B2</accession>
<keyword evidence="3" id="KW-1185">Reference proteome</keyword>
<sequence>MLRKHERSHSLNSLGFFEVGKEASKPGKCLELFVDINYTIIVTSSRKGSDKKTGTLSLLAEHYSAVWDTTITTEKMTFKDFVTKHLYPGNEVEQIEQYTNFIEFLKSNNHLEILNEVEKEYEEIMKKFEQNEQDDDIFPSFIKLIHHLEANKDTTPYTLILRTLGRDLDKTVAELERRTPIKFISYAHFDNDGYLVIDDEKKKSLEEIRSVIKPFEHGAWQDNYSRWKANKFIAAGKLFPIDFNNENLVSVFWDDNIGDKYKKIVSLQLASGEVITDCERFENELIKLKHLVPVQAREAIKDDDYFIKLKNFAYYGTSLQDSKELKNLIHTPTVSGMNY</sequence>
<dbReference type="OrthoDB" id="8478433at2"/>
<dbReference type="PANTHER" id="PTHR36960:SF1">
    <property type="entry name" value="SI:DKEY-32E6.3"/>
    <property type="match status" value="1"/>
</dbReference>
<keyword evidence="1" id="KW-0175">Coiled coil</keyword>
<reference evidence="3" key="1">
    <citation type="submission" date="2014-09" db="EMBL/GenBank/DDBJ databases">
        <authorList>
            <person name="Gomez-Valero L."/>
        </authorList>
    </citation>
    <scope>NUCLEOTIDE SEQUENCE [LARGE SCALE GENOMIC DNA]</scope>
    <source>
        <strain evidence="3">ATCC700992</strain>
    </source>
</reference>